<gene>
    <name evidence="2" type="ORF">ABT39_MTgene4031</name>
</gene>
<keyword evidence="1" id="KW-1133">Transmembrane helix</keyword>
<geneLocation type="mitochondrion" evidence="2"/>
<keyword evidence="1" id="KW-0472">Membrane</keyword>
<keyword evidence="2" id="KW-0496">Mitochondrion</keyword>
<feature type="transmembrane region" description="Helical" evidence="1">
    <location>
        <begin position="20"/>
        <end position="40"/>
    </location>
</feature>
<keyword evidence="1" id="KW-0812">Transmembrane</keyword>
<dbReference type="EMBL" id="LKAM01000003">
    <property type="protein sequence ID" value="KUM49480.1"/>
    <property type="molecule type" value="Genomic_DNA"/>
</dbReference>
<evidence type="ECO:0000313" key="2">
    <source>
        <dbReference type="EMBL" id="KUM49480.1"/>
    </source>
</evidence>
<evidence type="ECO:0000256" key="1">
    <source>
        <dbReference type="SAM" id="Phobius"/>
    </source>
</evidence>
<reference evidence="2" key="1">
    <citation type="journal article" date="2015" name="Genome Biol. Evol.">
        <title>Organellar Genomes of White Spruce (Picea glauca): Assembly and Annotation.</title>
        <authorList>
            <person name="Jackman S.D."/>
            <person name="Warren R.L."/>
            <person name="Gibb E.A."/>
            <person name="Vandervalk B.P."/>
            <person name="Mohamadi H."/>
            <person name="Chu J."/>
            <person name="Raymond A."/>
            <person name="Pleasance S."/>
            <person name="Coope R."/>
            <person name="Wildung M.R."/>
            <person name="Ritland C.E."/>
            <person name="Bousquet J."/>
            <person name="Jones S.J."/>
            <person name="Bohlmann J."/>
            <person name="Birol I."/>
        </authorList>
    </citation>
    <scope>NUCLEOTIDE SEQUENCE [LARGE SCALE GENOMIC DNA]</scope>
    <source>
        <tissue evidence="2">Flushing bud</tissue>
    </source>
</reference>
<proteinExistence type="predicted"/>
<sequence>MNHLLEDFSPSPLPTTHPRLFFLFLLFDIAVKVTHLISGLRAPQPS</sequence>
<name>A0A101M1W8_PICGL</name>
<comment type="caution">
    <text evidence="2">The sequence shown here is derived from an EMBL/GenBank/DDBJ whole genome shotgun (WGS) entry which is preliminary data.</text>
</comment>
<accession>A0A101M1W8</accession>
<organism evidence="2">
    <name type="scientific">Picea glauca</name>
    <name type="common">White spruce</name>
    <name type="synonym">Pinus glauca</name>
    <dbReference type="NCBI Taxonomy" id="3330"/>
    <lineage>
        <taxon>Eukaryota</taxon>
        <taxon>Viridiplantae</taxon>
        <taxon>Streptophyta</taxon>
        <taxon>Embryophyta</taxon>
        <taxon>Tracheophyta</taxon>
        <taxon>Spermatophyta</taxon>
        <taxon>Pinopsida</taxon>
        <taxon>Pinidae</taxon>
        <taxon>Conifers I</taxon>
        <taxon>Pinales</taxon>
        <taxon>Pinaceae</taxon>
        <taxon>Picea</taxon>
    </lineage>
</organism>
<dbReference type="AlphaFoldDB" id="A0A101M1W8"/>
<protein>
    <submittedName>
        <fullName evidence="2">Uncharacterized protein</fullName>
    </submittedName>
</protein>